<dbReference type="Pfam" id="PF00270">
    <property type="entry name" value="DEAD"/>
    <property type="match status" value="1"/>
</dbReference>
<keyword evidence="5" id="KW-0234">DNA repair</keyword>
<evidence type="ECO:0000256" key="2">
    <source>
        <dbReference type="ARBA" id="ARBA00022801"/>
    </source>
</evidence>
<dbReference type="PANTHER" id="PTHR47964:SF1">
    <property type="entry name" value="ATP-DEPENDENT DNA HELICASE HOMOLOG RECG, CHLOROPLASTIC"/>
    <property type="match status" value="1"/>
</dbReference>
<dbReference type="PROSITE" id="PS51192">
    <property type="entry name" value="HELICASE_ATP_BIND_1"/>
    <property type="match status" value="1"/>
</dbReference>
<gene>
    <name evidence="7" type="ORF">I553_7236</name>
</gene>
<dbReference type="InterPro" id="IPR027417">
    <property type="entry name" value="P-loop_NTPase"/>
</dbReference>
<keyword evidence="3 7" id="KW-0547">Nucleotide-binding</keyword>
<comment type="caution">
    <text evidence="7">The sequence shown here is derived from an EMBL/GenBank/DDBJ whole genome shotgun (WGS) entry which is preliminary data.</text>
</comment>
<name>X8E6U0_MYCXE</name>
<dbReference type="PANTHER" id="PTHR47964">
    <property type="entry name" value="ATP-DEPENDENT DNA HELICASE HOMOLOG RECG, CHLOROPLASTIC"/>
    <property type="match status" value="1"/>
</dbReference>
<feature type="domain" description="Helicase ATP-binding" evidence="6">
    <location>
        <begin position="27"/>
        <end position="96"/>
    </location>
</feature>
<dbReference type="PATRIC" id="fig|1299334.3.peg.268"/>
<evidence type="ECO:0000259" key="6">
    <source>
        <dbReference type="PROSITE" id="PS51192"/>
    </source>
</evidence>
<keyword evidence="4" id="KW-0238">DNA-binding</keyword>
<reference evidence="7" key="1">
    <citation type="submission" date="2014-01" db="EMBL/GenBank/DDBJ databases">
        <authorList>
            <person name="Brown-Elliot B."/>
            <person name="Wallace R."/>
            <person name="Lenaerts A."/>
            <person name="Ordway D."/>
            <person name="DeGroote M.A."/>
            <person name="Parker T."/>
            <person name="Sizemore C."/>
            <person name="Tallon L.J."/>
            <person name="Sadzewicz L.K."/>
            <person name="Sengamalay N."/>
            <person name="Fraser C.M."/>
            <person name="Hine E."/>
            <person name="Shefchek K.A."/>
            <person name="Das S.P."/>
            <person name="Tettelin H."/>
        </authorList>
    </citation>
    <scope>NUCLEOTIDE SEQUENCE [LARGE SCALE GENOMIC DNA]</scope>
    <source>
        <strain evidence="7">4042</strain>
    </source>
</reference>
<keyword evidence="3 7" id="KW-0067">ATP-binding</keyword>
<dbReference type="SUPFAM" id="SSF52540">
    <property type="entry name" value="P-loop containing nucleoside triphosphate hydrolases"/>
    <property type="match status" value="1"/>
</dbReference>
<organism evidence="7">
    <name type="scientific">Mycobacterium xenopi 4042</name>
    <dbReference type="NCBI Taxonomy" id="1299334"/>
    <lineage>
        <taxon>Bacteria</taxon>
        <taxon>Bacillati</taxon>
        <taxon>Actinomycetota</taxon>
        <taxon>Actinomycetes</taxon>
        <taxon>Mycobacteriales</taxon>
        <taxon>Mycobacteriaceae</taxon>
        <taxon>Mycobacterium</taxon>
    </lineage>
</organism>
<dbReference type="Gene3D" id="3.40.50.300">
    <property type="entry name" value="P-loop containing nucleotide triphosphate hydrolases"/>
    <property type="match status" value="1"/>
</dbReference>
<protein>
    <submittedName>
        <fullName evidence="7">DEAD/DEAH box helicase family protein</fullName>
    </submittedName>
</protein>
<keyword evidence="3 7" id="KW-0347">Helicase</keyword>
<dbReference type="GO" id="GO:0003677">
    <property type="term" value="F:DNA binding"/>
    <property type="evidence" value="ECO:0007669"/>
    <property type="project" value="UniProtKB-KW"/>
</dbReference>
<keyword evidence="1" id="KW-0227">DNA damage</keyword>
<dbReference type="GO" id="GO:0005524">
    <property type="term" value="F:ATP binding"/>
    <property type="evidence" value="ECO:0007669"/>
    <property type="project" value="InterPro"/>
</dbReference>
<accession>X8E6U0</accession>
<evidence type="ECO:0000256" key="4">
    <source>
        <dbReference type="ARBA" id="ARBA00023125"/>
    </source>
</evidence>
<dbReference type="InterPro" id="IPR047112">
    <property type="entry name" value="RecG/Mfd"/>
</dbReference>
<dbReference type="InterPro" id="IPR011545">
    <property type="entry name" value="DEAD/DEAH_box_helicase_dom"/>
</dbReference>
<evidence type="ECO:0000313" key="7">
    <source>
        <dbReference type="EMBL" id="EUA76269.1"/>
    </source>
</evidence>
<keyword evidence="2" id="KW-0378">Hydrolase</keyword>
<dbReference type="GO" id="GO:0003678">
    <property type="term" value="F:DNA helicase activity"/>
    <property type="evidence" value="ECO:0007669"/>
    <property type="project" value="TreeGrafter"/>
</dbReference>
<dbReference type="InterPro" id="IPR014001">
    <property type="entry name" value="Helicase_ATP-bd"/>
</dbReference>
<proteinExistence type="predicted"/>
<sequence length="96" mass="10626">MAQELLQQLPFELTVGQREVLEVLRRELAATRPMNRLLQGEVGSGKTIVAVLAMLQMVDAGYQCALLAPTEVLAAQHVLSINEVLGRWQWAGSWGR</sequence>
<evidence type="ECO:0000256" key="5">
    <source>
        <dbReference type="ARBA" id="ARBA00023204"/>
    </source>
</evidence>
<evidence type="ECO:0000256" key="1">
    <source>
        <dbReference type="ARBA" id="ARBA00022763"/>
    </source>
</evidence>
<dbReference type="GO" id="GO:0006281">
    <property type="term" value="P:DNA repair"/>
    <property type="evidence" value="ECO:0007669"/>
    <property type="project" value="UniProtKB-KW"/>
</dbReference>
<dbReference type="AlphaFoldDB" id="X8E6U0"/>
<dbReference type="GO" id="GO:0016787">
    <property type="term" value="F:hydrolase activity"/>
    <property type="evidence" value="ECO:0007669"/>
    <property type="project" value="UniProtKB-KW"/>
</dbReference>
<evidence type="ECO:0000256" key="3">
    <source>
        <dbReference type="ARBA" id="ARBA00022806"/>
    </source>
</evidence>
<dbReference type="EMBL" id="JAOB01000006">
    <property type="protein sequence ID" value="EUA76269.1"/>
    <property type="molecule type" value="Genomic_DNA"/>
</dbReference>